<evidence type="ECO:0008006" key="3">
    <source>
        <dbReference type="Google" id="ProtNLM"/>
    </source>
</evidence>
<accession>A0A399CW39</accession>
<dbReference type="EMBL" id="QWET01000020">
    <property type="protein sequence ID" value="RIH63443.1"/>
    <property type="molecule type" value="Genomic_DNA"/>
</dbReference>
<sequence>MAICSKCIVPDSYPNVKIQNGECSFCQSNSKILGNKSKTNQDKILQSTLELGKEEKYNCIVPISGGKDSSYILYYLVKKMGLNPLAVYFDSGFATEEAKNNVKGICEKLNVDLVIKYASPYRRKIVQHAWKVSYYTGRVGSYCTNCENNIRTVAINEAKKQGTKYIIWGSTDYEDSASSLLKPSASHFRDEFASFKLIRKQMYSTLISIGKIILRDKISVKSKVSALFHYMMFLKNMVLDNIKLNAPGGFYKFTPYLQVSFRNKKTETLYFYDYIPYDPFYQIKILEENVGWKAPADREAKMDCLLHDFSNFTCLKRTGLTDSGFKLAVLARNDMISRDEALKKEKKEIEFLKNYFQSEDLDIRPALDVMKKIIFNGVSNC</sequence>
<dbReference type="PANTHER" id="PTHR43169">
    <property type="entry name" value="EXSB FAMILY PROTEIN"/>
    <property type="match status" value="1"/>
</dbReference>
<dbReference type="Gene3D" id="3.40.50.620">
    <property type="entry name" value="HUPs"/>
    <property type="match status" value="1"/>
</dbReference>
<dbReference type="OrthoDB" id="702at2"/>
<dbReference type="Pfam" id="PF03054">
    <property type="entry name" value="tRNA_Me_trans"/>
    <property type="match status" value="1"/>
</dbReference>
<gene>
    <name evidence="1" type="ORF">D1164_19375</name>
</gene>
<proteinExistence type="predicted"/>
<dbReference type="PANTHER" id="PTHR43169:SF3">
    <property type="entry name" value="ATPASE, PP-LOOP SUPERFAMILY-RELATED"/>
    <property type="match status" value="1"/>
</dbReference>
<protein>
    <recommendedName>
        <fullName evidence="3">N-acetyl sugar amidotransferase</fullName>
    </recommendedName>
</protein>
<keyword evidence="2" id="KW-1185">Reference proteome</keyword>
<dbReference type="InterPro" id="IPR014729">
    <property type="entry name" value="Rossmann-like_a/b/a_fold"/>
</dbReference>
<evidence type="ECO:0000313" key="1">
    <source>
        <dbReference type="EMBL" id="RIH63443.1"/>
    </source>
</evidence>
<dbReference type="AlphaFoldDB" id="A0A399CW39"/>
<name>A0A399CW39_9BACT</name>
<dbReference type="SUPFAM" id="SSF52402">
    <property type="entry name" value="Adenine nucleotide alpha hydrolases-like"/>
    <property type="match status" value="1"/>
</dbReference>
<comment type="caution">
    <text evidence="1">The sequence shown here is derived from an EMBL/GenBank/DDBJ whole genome shotgun (WGS) entry which is preliminary data.</text>
</comment>
<dbReference type="InterPro" id="IPR052188">
    <property type="entry name" value="Ni-pincer_cofactor_biosynth"/>
</dbReference>
<evidence type="ECO:0000313" key="2">
    <source>
        <dbReference type="Proteomes" id="UP000266441"/>
    </source>
</evidence>
<reference evidence="1 2" key="1">
    <citation type="journal article" date="2015" name="Int. J. Syst. Evol. Microbiol.">
        <title>Mariniphaga sediminis sp. nov., isolated from coastal sediment.</title>
        <authorList>
            <person name="Wang F.Q."/>
            <person name="Shen Q.Y."/>
            <person name="Chen G.J."/>
            <person name="Du Z.J."/>
        </authorList>
    </citation>
    <scope>NUCLEOTIDE SEQUENCE [LARGE SCALE GENOMIC DNA]</scope>
    <source>
        <strain evidence="1 2">SY21</strain>
    </source>
</reference>
<dbReference type="RefSeq" id="WP_119351561.1">
    <property type="nucleotide sequence ID" value="NZ_QWET01000020.1"/>
</dbReference>
<dbReference type="Proteomes" id="UP000266441">
    <property type="component" value="Unassembled WGS sequence"/>
</dbReference>
<organism evidence="1 2">
    <name type="scientific">Mariniphaga sediminis</name>
    <dbReference type="NCBI Taxonomy" id="1628158"/>
    <lineage>
        <taxon>Bacteria</taxon>
        <taxon>Pseudomonadati</taxon>
        <taxon>Bacteroidota</taxon>
        <taxon>Bacteroidia</taxon>
        <taxon>Marinilabiliales</taxon>
        <taxon>Prolixibacteraceae</taxon>
        <taxon>Mariniphaga</taxon>
    </lineage>
</organism>